<accession>A0ABS9V1A1</accession>
<protein>
    <recommendedName>
        <fullName evidence="3">Phage abortive infection protein</fullName>
    </recommendedName>
</protein>
<keyword evidence="2" id="KW-1185">Reference proteome</keyword>
<evidence type="ECO:0008006" key="3">
    <source>
        <dbReference type="Google" id="ProtNLM"/>
    </source>
</evidence>
<sequence length="177" mass="21363">METVIGLLAFLIGVLLVYWRENKKTFQEKIFEYKFEAYREILEAIGTYYQDVYNFLERFQNFDGSEKEWELIFLKESGTYTSKAMRLELLFYKYLSTLPQKQLELFREITLLAQGHITNHFHCRSSFPHDSYDRLWDLFIDFSEEARKDLGYDILNSSLNKRLSQQFYPVEIPRKKS</sequence>
<organism evidence="1 2">
    <name type="scientific">Belliella filtrata</name>
    <dbReference type="NCBI Taxonomy" id="2923435"/>
    <lineage>
        <taxon>Bacteria</taxon>
        <taxon>Pseudomonadati</taxon>
        <taxon>Bacteroidota</taxon>
        <taxon>Cytophagia</taxon>
        <taxon>Cytophagales</taxon>
        <taxon>Cyclobacteriaceae</taxon>
        <taxon>Belliella</taxon>
    </lineage>
</organism>
<dbReference type="Proteomes" id="UP001165489">
    <property type="component" value="Unassembled WGS sequence"/>
</dbReference>
<dbReference type="RefSeq" id="WP_241348560.1">
    <property type="nucleotide sequence ID" value="NZ_JAKZGP010000031.1"/>
</dbReference>
<comment type="caution">
    <text evidence="1">The sequence shown here is derived from an EMBL/GenBank/DDBJ whole genome shotgun (WGS) entry which is preliminary data.</text>
</comment>
<evidence type="ECO:0000313" key="1">
    <source>
        <dbReference type="EMBL" id="MCH7410192.1"/>
    </source>
</evidence>
<dbReference type="EMBL" id="JAKZGP010000031">
    <property type="protein sequence ID" value="MCH7410192.1"/>
    <property type="molecule type" value="Genomic_DNA"/>
</dbReference>
<evidence type="ECO:0000313" key="2">
    <source>
        <dbReference type="Proteomes" id="UP001165489"/>
    </source>
</evidence>
<proteinExistence type="predicted"/>
<reference evidence="1" key="1">
    <citation type="submission" date="2022-03" db="EMBL/GenBank/DDBJ databases">
        <title>De novo assembled genomes of Belliella spp. (Cyclobacteriaceae) strains.</title>
        <authorList>
            <person name="Szabo A."/>
            <person name="Korponai K."/>
            <person name="Felfoldi T."/>
        </authorList>
    </citation>
    <scope>NUCLEOTIDE SEQUENCE</scope>
    <source>
        <strain evidence="1">DSM 111904</strain>
    </source>
</reference>
<name>A0ABS9V1A1_9BACT</name>
<gene>
    <name evidence="1" type="ORF">MM239_12360</name>
</gene>